<dbReference type="eggNOG" id="ENOG5033T1S">
    <property type="taxonomic scope" value="Bacteria"/>
</dbReference>
<proteinExistence type="predicted"/>
<dbReference type="AlphaFoldDB" id="B5YA00"/>
<organism evidence="1 2">
    <name type="scientific">Coprothermobacter proteolyticus (strain ATCC 35245 / DSM 5265 / OCM 4 / BT)</name>
    <dbReference type="NCBI Taxonomy" id="309798"/>
    <lineage>
        <taxon>Bacteria</taxon>
        <taxon>Pseudomonadati</taxon>
        <taxon>Coprothermobacterota</taxon>
        <taxon>Coprothermobacteria</taxon>
        <taxon>Coprothermobacterales</taxon>
        <taxon>Coprothermobacteraceae</taxon>
        <taxon>Coprothermobacter</taxon>
    </lineage>
</organism>
<reference evidence="1 2" key="2">
    <citation type="journal article" date="2014" name="Genome Announc.">
        <title>Complete Genome Sequence of Coprothermobacter proteolyticus DSM 5265.</title>
        <authorList>
            <person name="Alexiev A."/>
            <person name="Coil D.A."/>
            <person name="Badger J.H."/>
            <person name="Enticknap J."/>
            <person name="Ward N."/>
            <person name="Robb F.T."/>
            <person name="Eisen J.A."/>
        </authorList>
    </citation>
    <scope>NUCLEOTIDE SEQUENCE [LARGE SCALE GENOMIC DNA]</scope>
    <source>
        <strain evidence="2">ATCC 35245 / DSM 5265 / OCM 4 / BT</strain>
    </source>
</reference>
<reference evidence="2" key="1">
    <citation type="submission" date="2008-08" db="EMBL/GenBank/DDBJ databases">
        <title>The complete genome sequence of Coprothermobacter proteolyticus strain ATCC 5245 / DSM 5265 / BT.</title>
        <authorList>
            <person name="Dodson R.J."/>
            <person name="Durkin A.S."/>
            <person name="Wu M."/>
            <person name="Eisen J."/>
            <person name="Sutton G."/>
        </authorList>
    </citation>
    <scope>NUCLEOTIDE SEQUENCE [LARGE SCALE GENOMIC DNA]</scope>
    <source>
        <strain evidence="2">ATCC 35245 / DSM 5265 / OCM 4 / BT</strain>
    </source>
</reference>
<gene>
    <name evidence="1" type="ordered locus">COPRO5265_1296</name>
</gene>
<dbReference type="OrthoDB" id="1879483at2"/>
<dbReference type="EMBL" id="CP001145">
    <property type="protein sequence ID" value="ACI17755.1"/>
    <property type="molecule type" value="Genomic_DNA"/>
</dbReference>
<keyword evidence="2" id="KW-1185">Reference proteome</keyword>
<dbReference type="HOGENOM" id="CLU_737148_0_0_9"/>
<sequence>MKKRKFDYFLFDNFDSASVPTGDNPRSYLNSSSDNILSDVVNTTPFACDYHKMCSQYTPQQINDLIHIDLFRVENDMLLLDSTVIVHEDIQSIFDCLGTEISSLADKLCEKKSEIYACVSSIENGFDEKTNLYHLLCGAVFDGSLFDYLSKHNQLVTSRFHSSGIDYIITVYEKCPELDSFSNHLLCSYNRFSDGTRALQSFGDTDGSRIDFYRFYCQKLLGAVPPVSKQLEMIWDAATCNDYRAHILNELQIFDETGSCDENCMRLFEAFGYISGGQYAVPVFHQSAKNVVEELTKIVIGCIGDDIKKVLSNSPIMFQLYCRQHGVPKEEVANEVYHILFGMLNEELVSRGIVQEPNLHVGEGRYLKSIELFTR</sequence>
<accession>B5YA00</accession>
<protein>
    <submittedName>
        <fullName evidence="1">Uncharacterized protein</fullName>
    </submittedName>
</protein>
<dbReference type="Proteomes" id="UP000001732">
    <property type="component" value="Chromosome"/>
</dbReference>
<dbReference type="KEGG" id="cpo:COPRO5265_1296"/>
<dbReference type="RefSeq" id="WP_012544407.1">
    <property type="nucleotide sequence ID" value="NC_011295.1"/>
</dbReference>
<evidence type="ECO:0000313" key="2">
    <source>
        <dbReference type="Proteomes" id="UP000001732"/>
    </source>
</evidence>
<evidence type="ECO:0000313" key="1">
    <source>
        <dbReference type="EMBL" id="ACI17755.1"/>
    </source>
</evidence>
<name>B5YA00_COPPD</name>